<evidence type="ECO:0000256" key="3">
    <source>
        <dbReference type="ARBA" id="ARBA00023015"/>
    </source>
</evidence>
<evidence type="ECO:0000256" key="6">
    <source>
        <dbReference type="SAM" id="MobiDB-lite"/>
    </source>
</evidence>
<dbReference type="GO" id="GO:0000977">
    <property type="term" value="F:RNA polymerase II transcription regulatory region sequence-specific DNA binding"/>
    <property type="evidence" value="ECO:0007669"/>
    <property type="project" value="TreeGrafter"/>
</dbReference>
<keyword evidence="4" id="KW-0804">Transcription</keyword>
<dbReference type="PROSITE" id="PS50112">
    <property type="entry name" value="PAS"/>
    <property type="match status" value="1"/>
</dbReference>
<proteinExistence type="predicted"/>
<comment type="caution">
    <text evidence="8">The sequence shown here is derived from an EMBL/GenBank/DDBJ whole genome shotgun (WGS) entry which is preliminary data.</text>
</comment>
<keyword evidence="2" id="KW-0677">Repeat</keyword>
<name>A0A7J7S0J5_PIPKU</name>
<evidence type="ECO:0000313" key="8">
    <source>
        <dbReference type="EMBL" id="KAF6281883.1"/>
    </source>
</evidence>
<dbReference type="AlphaFoldDB" id="A0A7J7S0J5"/>
<keyword evidence="5" id="KW-0539">Nucleus</keyword>
<dbReference type="GO" id="GO:0005634">
    <property type="term" value="C:nucleus"/>
    <property type="evidence" value="ECO:0007669"/>
    <property type="project" value="UniProtKB-SubCell"/>
</dbReference>
<dbReference type="Gene3D" id="3.30.450.20">
    <property type="entry name" value="PAS domain"/>
    <property type="match status" value="1"/>
</dbReference>
<dbReference type="EMBL" id="JACAGB010000055">
    <property type="protein sequence ID" value="KAF6281883.1"/>
    <property type="molecule type" value="Genomic_DNA"/>
</dbReference>
<feature type="domain" description="PAS" evidence="7">
    <location>
        <begin position="28"/>
        <end position="90"/>
    </location>
</feature>
<dbReference type="InterPro" id="IPR035965">
    <property type="entry name" value="PAS-like_dom_sf"/>
</dbReference>
<dbReference type="GO" id="GO:0000981">
    <property type="term" value="F:DNA-binding transcription factor activity, RNA polymerase II-specific"/>
    <property type="evidence" value="ECO:0007669"/>
    <property type="project" value="TreeGrafter"/>
</dbReference>
<dbReference type="PANTHER" id="PTHR23043">
    <property type="entry name" value="HYPOXIA-INDUCIBLE FACTOR 1 ALPHA"/>
    <property type="match status" value="1"/>
</dbReference>
<dbReference type="Pfam" id="PF00989">
    <property type="entry name" value="PAS"/>
    <property type="match status" value="1"/>
</dbReference>
<protein>
    <submittedName>
        <fullName evidence="8">Hypoxia inducible factor 3 subunit alpha</fullName>
    </submittedName>
</protein>
<dbReference type="InterPro" id="IPR013767">
    <property type="entry name" value="PAS_fold"/>
</dbReference>
<dbReference type="SMART" id="SM00091">
    <property type="entry name" value="PAS"/>
    <property type="match status" value="1"/>
</dbReference>
<evidence type="ECO:0000313" key="9">
    <source>
        <dbReference type="Proteomes" id="UP000558488"/>
    </source>
</evidence>
<keyword evidence="9" id="KW-1185">Reference proteome</keyword>
<organism evidence="8 9">
    <name type="scientific">Pipistrellus kuhlii</name>
    <name type="common">Kuhl's pipistrelle</name>
    <dbReference type="NCBI Taxonomy" id="59472"/>
    <lineage>
        <taxon>Eukaryota</taxon>
        <taxon>Metazoa</taxon>
        <taxon>Chordata</taxon>
        <taxon>Craniata</taxon>
        <taxon>Vertebrata</taxon>
        <taxon>Euteleostomi</taxon>
        <taxon>Mammalia</taxon>
        <taxon>Eutheria</taxon>
        <taxon>Laurasiatheria</taxon>
        <taxon>Chiroptera</taxon>
        <taxon>Yangochiroptera</taxon>
        <taxon>Vespertilionidae</taxon>
        <taxon>Pipistrellus</taxon>
    </lineage>
</organism>
<dbReference type="NCBIfam" id="TIGR00229">
    <property type="entry name" value="sensory_box"/>
    <property type="match status" value="1"/>
</dbReference>
<evidence type="ECO:0000256" key="4">
    <source>
        <dbReference type="ARBA" id="ARBA00023163"/>
    </source>
</evidence>
<dbReference type="SUPFAM" id="SSF55785">
    <property type="entry name" value="PYP-like sensor domain (PAS domain)"/>
    <property type="match status" value="1"/>
</dbReference>
<evidence type="ECO:0000256" key="1">
    <source>
        <dbReference type="ARBA" id="ARBA00004123"/>
    </source>
</evidence>
<reference evidence="8 9" key="1">
    <citation type="journal article" date="2020" name="Nature">
        <title>Six reference-quality genomes reveal evolution of bat adaptations.</title>
        <authorList>
            <person name="Jebb D."/>
            <person name="Huang Z."/>
            <person name="Pippel M."/>
            <person name="Hughes G.M."/>
            <person name="Lavrichenko K."/>
            <person name="Devanna P."/>
            <person name="Winkler S."/>
            <person name="Jermiin L.S."/>
            <person name="Skirmuntt E.C."/>
            <person name="Katzourakis A."/>
            <person name="Burkitt-Gray L."/>
            <person name="Ray D.A."/>
            <person name="Sullivan K.A.M."/>
            <person name="Roscito J.G."/>
            <person name="Kirilenko B.M."/>
            <person name="Davalos L.M."/>
            <person name="Corthals A.P."/>
            <person name="Power M.L."/>
            <person name="Jones G."/>
            <person name="Ransome R.D."/>
            <person name="Dechmann D.K.N."/>
            <person name="Locatelli A.G."/>
            <person name="Puechmaille S.J."/>
            <person name="Fedrigo O."/>
            <person name="Jarvis E.D."/>
            <person name="Hiller M."/>
            <person name="Vernes S.C."/>
            <person name="Myers E.W."/>
            <person name="Teeling E.C."/>
        </authorList>
    </citation>
    <scope>NUCLEOTIDE SEQUENCE [LARGE SCALE GENOMIC DNA]</scope>
    <source>
        <strain evidence="8">MPipKuh1</strain>
        <tissue evidence="8">Flight muscle</tissue>
    </source>
</reference>
<dbReference type="CDD" id="cd00130">
    <property type="entry name" value="PAS"/>
    <property type="match status" value="1"/>
</dbReference>
<evidence type="ECO:0000259" key="7">
    <source>
        <dbReference type="PROSITE" id="PS50112"/>
    </source>
</evidence>
<dbReference type="Proteomes" id="UP000558488">
    <property type="component" value="Unassembled WGS sequence"/>
</dbReference>
<dbReference type="PANTHER" id="PTHR23043:SF18">
    <property type="entry name" value="HYPOXIA-INDUCIBLE FACTOR 3-ALPHA"/>
    <property type="match status" value="1"/>
</dbReference>
<evidence type="ECO:0000256" key="5">
    <source>
        <dbReference type="ARBA" id="ARBA00023242"/>
    </source>
</evidence>
<dbReference type="GO" id="GO:0071456">
    <property type="term" value="P:cellular response to hypoxia"/>
    <property type="evidence" value="ECO:0007669"/>
    <property type="project" value="TreeGrafter"/>
</dbReference>
<feature type="compositionally biased region" description="Basic and acidic residues" evidence="6">
    <location>
        <begin position="136"/>
        <end position="156"/>
    </location>
</feature>
<accession>A0A7J7S0J5</accession>
<evidence type="ECO:0000256" key="2">
    <source>
        <dbReference type="ARBA" id="ARBA00022737"/>
    </source>
</evidence>
<gene>
    <name evidence="8" type="ORF">mPipKuh1_006193</name>
</gene>
<dbReference type="FunFam" id="3.30.450.20:FF:000005">
    <property type="entry name" value="Hypoxia-inducible factor 1 subunit alpha"/>
    <property type="match status" value="1"/>
</dbReference>
<keyword evidence="3" id="KW-0805">Transcription regulation</keyword>
<sequence>MPPPMLAWTPGEWNQVGAGLEPLDACYLKALEGFVMVLTAEGDMAYLSENVSKHLGLSQLELIGHSVFDFIHPCDQEELQDALTPRLSLSKRKPEPPTERSFSLRMKSTLTSRGRTLNLKAATWKVSFCSRGGSLKGHELGLHKPPKNEASKKREK</sequence>
<feature type="region of interest" description="Disordered" evidence="6">
    <location>
        <begin position="133"/>
        <end position="156"/>
    </location>
</feature>
<dbReference type="InterPro" id="IPR000014">
    <property type="entry name" value="PAS"/>
</dbReference>
<comment type="subcellular location">
    <subcellularLocation>
        <location evidence="1">Nucleus</location>
    </subcellularLocation>
</comment>